<organism evidence="1">
    <name type="scientific">Magallana gigas</name>
    <name type="common">Pacific oyster</name>
    <name type="synonym">Crassostrea gigas</name>
    <dbReference type="NCBI Taxonomy" id="29159"/>
    <lineage>
        <taxon>Eukaryota</taxon>
        <taxon>Metazoa</taxon>
        <taxon>Spiralia</taxon>
        <taxon>Lophotrochozoa</taxon>
        <taxon>Mollusca</taxon>
        <taxon>Bivalvia</taxon>
        <taxon>Autobranchia</taxon>
        <taxon>Pteriomorphia</taxon>
        <taxon>Ostreida</taxon>
        <taxon>Ostreoidea</taxon>
        <taxon>Ostreidae</taxon>
        <taxon>Magallana</taxon>
    </lineage>
</organism>
<dbReference type="InParanoid" id="K1QB28"/>
<gene>
    <name evidence="1" type="ORF">CGI_10021049</name>
</gene>
<name>K1QB28_MAGGI</name>
<proteinExistence type="predicted"/>
<accession>K1QB28</accession>
<dbReference type="HOGENOM" id="CLU_2199500_0_0_1"/>
<dbReference type="EMBL" id="JH816631">
    <property type="protein sequence ID" value="EKC33977.1"/>
    <property type="molecule type" value="Genomic_DNA"/>
</dbReference>
<evidence type="ECO:0000313" key="1">
    <source>
        <dbReference type="EMBL" id="EKC33977.1"/>
    </source>
</evidence>
<dbReference type="AlphaFoldDB" id="K1QB28"/>
<protein>
    <submittedName>
        <fullName evidence="1">Uncharacterized protein</fullName>
    </submittedName>
</protein>
<sequence>MDVVPLRLFLLSVFVCHTSGLLNYDDSGTPSLDDVLDSLNDNDLVPEKKITIGDLKTVSLALQKDYTSRLTTLKSDFELSLRSQQNRIRYLEKKVAYQDKLSRKWRIF</sequence>
<reference evidence="1" key="1">
    <citation type="journal article" date="2012" name="Nature">
        <title>The oyster genome reveals stress adaptation and complexity of shell formation.</title>
        <authorList>
            <person name="Zhang G."/>
            <person name="Fang X."/>
            <person name="Guo X."/>
            <person name="Li L."/>
            <person name="Luo R."/>
            <person name="Xu F."/>
            <person name="Yang P."/>
            <person name="Zhang L."/>
            <person name="Wang X."/>
            <person name="Qi H."/>
            <person name="Xiong Z."/>
            <person name="Que H."/>
            <person name="Xie Y."/>
            <person name="Holland P.W."/>
            <person name="Paps J."/>
            <person name="Zhu Y."/>
            <person name="Wu F."/>
            <person name="Chen Y."/>
            <person name="Wang J."/>
            <person name="Peng C."/>
            <person name="Meng J."/>
            <person name="Yang L."/>
            <person name="Liu J."/>
            <person name="Wen B."/>
            <person name="Zhang N."/>
            <person name="Huang Z."/>
            <person name="Zhu Q."/>
            <person name="Feng Y."/>
            <person name="Mount A."/>
            <person name="Hedgecock D."/>
            <person name="Xu Z."/>
            <person name="Liu Y."/>
            <person name="Domazet-Loso T."/>
            <person name="Du Y."/>
            <person name="Sun X."/>
            <person name="Zhang S."/>
            <person name="Liu B."/>
            <person name="Cheng P."/>
            <person name="Jiang X."/>
            <person name="Li J."/>
            <person name="Fan D."/>
            <person name="Wang W."/>
            <person name="Fu W."/>
            <person name="Wang T."/>
            <person name="Wang B."/>
            <person name="Zhang J."/>
            <person name="Peng Z."/>
            <person name="Li Y."/>
            <person name="Li N."/>
            <person name="Wang J."/>
            <person name="Chen M."/>
            <person name="He Y."/>
            <person name="Tan F."/>
            <person name="Song X."/>
            <person name="Zheng Q."/>
            <person name="Huang R."/>
            <person name="Yang H."/>
            <person name="Du X."/>
            <person name="Chen L."/>
            <person name="Yang M."/>
            <person name="Gaffney P.M."/>
            <person name="Wang S."/>
            <person name="Luo L."/>
            <person name="She Z."/>
            <person name="Ming Y."/>
            <person name="Huang W."/>
            <person name="Zhang S."/>
            <person name="Huang B."/>
            <person name="Zhang Y."/>
            <person name="Qu T."/>
            <person name="Ni P."/>
            <person name="Miao G."/>
            <person name="Wang J."/>
            <person name="Wang Q."/>
            <person name="Steinberg C.E."/>
            <person name="Wang H."/>
            <person name="Li N."/>
            <person name="Qian L."/>
            <person name="Zhang G."/>
            <person name="Li Y."/>
            <person name="Yang H."/>
            <person name="Liu X."/>
            <person name="Wang J."/>
            <person name="Yin Y."/>
            <person name="Wang J."/>
        </authorList>
    </citation>
    <scope>NUCLEOTIDE SEQUENCE [LARGE SCALE GENOMIC DNA]</scope>
    <source>
        <strain evidence="1">05x7-T-G4-1.051#20</strain>
    </source>
</reference>